<dbReference type="GO" id="GO:0004112">
    <property type="term" value="F:cyclic-nucleotide phosphodiesterase activity"/>
    <property type="evidence" value="ECO:0007669"/>
    <property type="project" value="InterPro"/>
</dbReference>
<dbReference type="EMBL" id="FQUP01000001">
    <property type="protein sequence ID" value="SHE79704.1"/>
    <property type="molecule type" value="Genomic_DNA"/>
</dbReference>
<evidence type="ECO:0000313" key="7">
    <source>
        <dbReference type="Proteomes" id="UP000184485"/>
    </source>
</evidence>
<dbReference type="PANTHER" id="PTHR42988:SF2">
    <property type="entry name" value="CYCLIC NUCLEOTIDE PHOSPHODIESTERASE CBUA0032-RELATED"/>
    <property type="match status" value="1"/>
</dbReference>
<dbReference type="InterPro" id="IPR026575">
    <property type="entry name" value="GpdQ/CpdA-like"/>
</dbReference>
<evidence type="ECO:0000256" key="2">
    <source>
        <dbReference type="ARBA" id="ARBA00022801"/>
    </source>
</evidence>
<dbReference type="InterPro" id="IPR050884">
    <property type="entry name" value="CNP_phosphodiesterase-III"/>
</dbReference>
<proteinExistence type="inferred from homology"/>
<accession>A0A1M4WER3</accession>
<organism evidence="6 7">
    <name type="scientific">Kaistia soli DSM 19436</name>
    <dbReference type="NCBI Taxonomy" id="1122133"/>
    <lineage>
        <taxon>Bacteria</taxon>
        <taxon>Pseudomonadati</taxon>
        <taxon>Pseudomonadota</taxon>
        <taxon>Alphaproteobacteria</taxon>
        <taxon>Hyphomicrobiales</taxon>
        <taxon>Kaistiaceae</taxon>
        <taxon>Kaistia</taxon>
    </lineage>
</organism>
<name>A0A1M4WER3_9HYPH</name>
<dbReference type="Pfam" id="PF00149">
    <property type="entry name" value="Metallophos"/>
    <property type="match status" value="1"/>
</dbReference>
<dbReference type="InterPro" id="IPR004843">
    <property type="entry name" value="Calcineurin-like_PHP"/>
</dbReference>
<dbReference type="SUPFAM" id="SSF56300">
    <property type="entry name" value="Metallo-dependent phosphatases"/>
    <property type="match status" value="1"/>
</dbReference>
<dbReference type="GO" id="GO:0046872">
    <property type="term" value="F:metal ion binding"/>
    <property type="evidence" value="ECO:0007669"/>
    <property type="project" value="UniProtKB-KW"/>
</dbReference>
<keyword evidence="1" id="KW-0479">Metal-binding</keyword>
<keyword evidence="3" id="KW-0408">Iron</keyword>
<keyword evidence="2" id="KW-0378">Hydrolase</keyword>
<dbReference type="STRING" id="1122133.SAMN02745157_0958"/>
<dbReference type="Gene3D" id="3.60.21.10">
    <property type="match status" value="1"/>
</dbReference>
<dbReference type="Proteomes" id="UP000184485">
    <property type="component" value="Unassembled WGS sequence"/>
</dbReference>
<protein>
    <submittedName>
        <fullName evidence="6">Calcineurin-like phosphoesterase</fullName>
    </submittedName>
</protein>
<feature type="domain" description="Calcineurin-like phosphoesterase" evidence="5">
    <location>
        <begin position="1"/>
        <end position="194"/>
    </location>
</feature>
<sequence length="262" mass="28575">MKLVHVTDLHTVPPGDRLYGLDPAERLDTVIAAINRDHGDAEICVFTGDLADKGDAASYAQLRDCLQALAVPYRLLLGNHDNRAAFLEVFTDHSRDAHGFVQSFHDCAAGRLIFLDTLVEGHGYGALDQGRLDWLAACLEDASTTPAYIFTHHPLSPIGLPHFEPYGLNDSAAIMDRVLAAGTVRHVFFGHVHVDANGSWRGVPFSCNRGVAHQIEPNLSRSEAIFIAGAPTFSVALIDEHDVLINRFDASEPVVIGQWPPK</sequence>
<evidence type="ECO:0000256" key="1">
    <source>
        <dbReference type="ARBA" id="ARBA00022723"/>
    </source>
</evidence>
<dbReference type="OrthoDB" id="651281at2"/>
<dbReference type="PANTHER" id="PTHR42988">
    <property type="entry name" value="PHOSPHOHYDROLASE"/>
    <property type="match status" value="1"/>
</dbReference>
<evidence type="ECO:0000256" key="3">
    <source>
        <dbReference type="ARBA" id="ARBA00023004"/>
    </source>
</evidence>
<gene>
    <name evidence="6" type="ORF">SAMN02745157_0958</name>
</gene>
<reference evidence="6 7" key="1">
    <citation type="submission" date="2016-11" db="EMBL/GenBank/DDBJ databases">
        <authorList>
            <person name="Jaros S."/>
            <person name="Januszkiewicz K."/>
            <person name="Wedrychowicz H."/>
        </authorList>
    </citation>
    <scope>NUCLEOTIDE SEQUENCE [LARGE SCALE GENOMIC DNA]</scope>
    <source>
        <strain evidence="6 7">DSM 19436</strain>
    </source>
</reference>
<evidence type="ECO:0000256" key="4">
    <source>
        <dbReference type="ARBA" id="ARBA00025742"/>
    </source>
</evidence>
<keyword evidence="7" id="KW-1185">Reference proteome</keyword>
<dbReference type="CDD" id="cd07402">
    <property type="entry name" value="MPP_GpdQ"/>
    <property type="match status" value="1"/>
</dbReference>
<comment type="similarity">
    <text evidence="4">Belongs to the cyclic nucleotide phosphodiesterase class-III family.</text>
</comment>
<evidence type="ECO:0000259" key="5">
    <source>
        <dbReference type="Pfam" id="PF00149"/>
    </source>
</evidence>
<evidence type="ECO:0000313" key="6">
    <source>
        <dbReference type="EMBL" id="SHE79704.1"/>
    </source>
</evidence>
<dbReference type="InterPro" id="IPR029052">
    <property type="entry name" value="Metallo-depent_PP-like"/>
</dbReference>
<dbReference type="RefSeq" id="WP_073051594.1">
    <property type="nucleotide sequence ID" value="NZ_FQUP01000001.1"/>
</dbReference>
<dbReference type="AlphaFoldDB" id="A0A1M4WER3"/>